<reference evidence="2 3" key="1">
    <citation type="journal article" date="2019" name="Sci. Data">
        <title>Hybrid genome assembly and annotation of Danionella translucida.</title>
        <authorList>
            <person name="Kadobianskyi M."/>
            <person name="Schulze L."/>
            <person name="Schuelke M."/>
            <person name="Judkewitz B."/>
        </authorList>
    </citation>
    <scope>NUCLEOTIDE SEQUENCE [LARGE SCALE GENOMIC DNA]</scope>
    <source>
        <strain evidence="2 3">Bolton</strain>
    </source>
</reference>
<feature type="region of interest" description="Disordered" evidence="1">
    <location>
        <begin position="1"/>
        <end position="56"/>
    </location>
</feature>
<comment type="caution">
    <text evidence="2">The sequence shown here is derived from an EMBL/GenBank/DDBJ whole genome shotgun (WGS) entry which is preliminary data.</text>
</comment>
<feature type="compositionally biased region" description="Polar residues" evidence="1">
    <location>
        <begin position="43"/>
        <end position="56"/>
    </location>
</feature>
<dbReference type="EMBL" id="SRMA01026852">
    <property type="protein sequence ID" value="TRY66359.1"/>
    <property type="molecule type" value="Genomic_DNA"/>
</dbReference>
<evidence type="ECO:0000313" key="2">
    <source>
        <dbReference type="EMBL" id="TRY66359.1"/>
    </source>
</evidence>
<sequence length="79" mass="8315">MDRCEKGGSGKKTIVMQRRPAQAKQPIAAAGGRSSAAARTRSDPSYTPQQQPENTLTKGISEAHFLAGRAAPGDGTDLY</sequence>
<dbReference type="Proteomes" id="UP000316079">
    <property type="component" value="Unassembled WGS sequence"/>
</dbReference>
<protein>
    <submittedName>
        <fullName evidence="2">Uncharacterized protein</fullName>
    </submittedName>
</protein>
<dbReference type="OrthoDB" id="660555at2759"/>
<name>A0A553NLQ9_9TELE</name>
<evidence type="ECO:0000256" key="1">
    <source>
        <dbReference type="SAM" id="MobiDB-lite"/>
    </source>
</evidence>
<keyword evidence="3" id="KW-1185">Reference proteome</keyword>
<feature type="compositionally biased region" description="Low complexity" evidence="1">
    <location>
        <begin position="28"/>
        <end position="39"/>
    </location>
</feature>
<gene>
    <name evidence="2" type="ORF">DNTS_035180</name>
</gene>
<proteinExistence type="predicted"/>
<organism evidence="2 3">
    <name type="scientific">Danionella cerebrum</name>
    <dbReference type="NCBI Taxonomy" id="2873325"/>
    <lineage>
        <taxon>Eukaryota</taxon>
        <taxon>Metazoa</taxon>
        <taxon>Chordata</taxon>
        <taxon>Craniata</taxon>
        <taxon>Vertebrata</taxon>
        <taxon>Euteleostomi</taxon>
        <taxon>Actinopterygii</taxon>
        <taxon>Neopterygii</taxon>
        <taxon>Teleostei</taxon>
        <taxon>Ostariophysi</taxon>
        <taxon>Cypriniformes</taxon>
        <taxon>Danionidae</taxon>
        <taxon>Danioninae</taxon>
        <taxon>Danionella</taxon>
    </lineage>
</organism>
<accession>A0A553NLQ9</accession>
<dbReference type="AlphaFoldDB" id="A0A553NLQ9"/>
<evidence type="ECO:0000313" key="3">
    <source>
        <dbReference type="Proteomes" id="UP000316079"/>
    </source>
</evidence>